<accession>A0A6N4TLZ5</accession>
<dbReference type="PROSITE" id="PS51749">
    <property type="entry name" value="HNH_CAS9"/>
    <property type="match status" value="1"/>
</dbReference>
<feature type="domain" description="HNH Cas9-type" evidence="14">
    <location>
        <begin position="485"/>
        <end position="653"/>
    </location>
</feature>
<dbReference type="NCBIfam" id="TIGR01865">
    <property type="entry name" value="cas_Csn1"/>
    <property type="match status" value="1"/>
</dbReference>
<comment type="caution">
    <text evidence="13">Lacks conserved residue(s) required for the propagation of feature annotation.</text>
</comment>
<dbReference type="KEGG" id="aarg:Aargi30884_19950"/>
<dbReference type="RefSeq" id="WP_163052187.1">
    <property type="nucleotide sequence ID" value="NZ_AP019695.1"/>
</dbReference>
<dbReference type="EC" id="3.1.-.-" evidence="13"/>
<keyword evidence="9 13" id="KW-0051">Antiviral defense</keyword>
<feature type="active site" description="For RuvC-like nuclease domain" evidence="13">
    <location>
        <position position="9"/>
    </location>
</feature>
<evidence type="ECO:0000256" key="4">
    <source>
        <dbReference type="ARBA" id="ARBA00022723"/>
    </source>
</evidence>
<comment type="similarity">
    <text evidence="2">Belongs to the CRISPR-associated protein Cas9 family. Subtype II-A subfamily.</text>
</comment>
<comment type="subunit">
    <text evidence="12 13">Monomer. Binds crRNA and tracrRNA.</text>
</comment>
<comment type="cofactor">
    <cofactor evidence="1">
        <name>Mg(2+)</name>
        <dbReference type="ChEBI" id="CHEBI:18420"/>
    </cofactor>
</comment>
<dbReference type="GO" id="GO:0046872">
    <property type="term" value="F:metal ion binding"/>
    <property type="evidence" value="ECO:0007669"/>
    <property type="project" value="UniProtKB-UniRule"/>
</dbReference>
<evidence type="ECO:0000256" key="5">
    <source>
        <dbReference type="ARBA" id="ARBA00022759"/>
    </source>
</evidence>
<dbReference type="GO" id="GO:0003723">
    <property type="term" value="F:RNA binding"/>
    <property type="evidence" value="ECO:0007669"/>
    <property type="project" value="UniProtKB-UniRule"/>
</dbReference>
<dbReference type="InterPro" id="IPR033114">
    <property type="entry name" value="HNH_CAS9"/>
</dbReference>
<evidence type="ECO:0000313" key="16">
    <source>
        <dbReference type="Proteomes" id="UP000464754"/>
    </source>
</evidence>
<dbReference type="GO" id="GO:0004519">
    <property type="term" value="F:endonuclease activity"/>
    <property type="evidence" value="ECO:0007669"/>
    <property type="project" value="UniProtKB-UniRule"/>
</dbReference>
<keyword evidence="10 13" id="KW-0238">DNA-binding</keyword>
<dbReference type="Pfam" id="PF13395">
    <property type="entry name" value="HNH_4"/>
    <property type="match status" value="1"/>
</dbReference>
<comment type="similarity">
    <text evidence="13">Belongs to the CRISPR-associated Cas9 family.</text>
</comment>
<evidence type="ECO:0000256" key="9">
    <source>
        <dbReference type="ARBA" id="ARBA00023118"/>
    </source>
</evidence>
<dbReference type="AlphaFoldDB" id="A0A6N4TLZ5"/>
<organism evidence="15 16">
    <name type="scientific">Amedibacterium intestinale</name>
    <dbReference type="NCBI Taxonomy" id="2583452"/>
    <lineage>
        <taxon>Bacteria</taxon>
        <taxon>Bacillati</taxon>
        <taxon>Bacillota</taxon>
        <taxon>Erysipelotrichia</taxon>
        <taxon>Erysipelotrichales</taxon>
        <taxon>Erysipelotrichaceae</taxon>
        <taxon>Amedibacterium</taxon>
    </lineage>
</organism>
<dbReference type="InterPro" id="IPR040555">
    <property type="entry name" value="Cas9_PI2"/>
</dbReference>
<dbReference type="Gene3D" id="3.30.420.10">
    <property type="entry name" value="Ribonuclease H-like superfamily/Ribonuclease H"/>
    <property type="match status" value="3"/>
</dbReference>
<gene>
    <name evidence="13" type="primary">cas9</name>
    <name evidence="15" type="ORF">Aargi30884_19950</name>
</gene>
<keyword evidence="11" id="KW-0464">Manganese</keyword>
<dbReference type="InterPro" id="IPR036397">
    <property type="entry name" value="RNaseH_sf"/>
</dbReference>
<dbReference type="Proteomes" id="UP000464754">
    <property type="component" value="Chromosome"/>
</dbReference>
<evidence type="ECO:0000256" key="2">
    <source>
        <dbReference type="ARBA" id="ARBA00005244"/>
    </source>
</evidence>
<evidence type="ECO:0000256" key="3">
    <source>
        <dbReference type="ARBA" id="ARBA00022722"/>
    </source>
</evidence>
<keyword evidence="7" id="KW-0460">Magnesium</keyword>
<dbReference type="InterPro" id="IPR040656">
    <property type="entry name" value="Cas9_WED_dom"/>
</dbReference>
<keyword evidence="4" id="KW-0479">Metal-binding</keyword>
<comment type="domain">
    <text evidence="13">Has 2 endonuclease domains. The discontinuous RuvC-like domain cleaves the target DNA noncomplementary to crRNA while the HNH nuclease domain cleaves the target DNA complementary to crRNA.</text>
</comment>
<evidence type="ECO:0000256" key="7">
    <source>
        <dbReference type="ARBA" id="ARBA00022842"/>
    </source>
</evidence>
<evidence type="ECO:0000256" key="11">
    <source>
        <dbReference type="ARBA" id="ARBA00023211"/>
    </source>
</evidence>
<proteinExistence type="inferred from homology"/>
<evidence type="ECO:0000256" key="13">
    <source>
        <dbReference type="HAMAP-Rule" id="MF_01480"/>
    </source>
</evidence>
<dbReference type="HAMAP" id="MF_01480">
    <property type="entry name" value="Cas9"/>
    <property type="match status" value="1"/>
</dbReference>
<dbReference type="Pfam" id="PF18070">
    <property type="entry name" value="Cas9_PI2"/>
    <property type="match status" value="1"/>
</dbReference>
<dbReference type="Pfam" id="PF18470">
    <property type="entry name" value="Cas9_a"/>
    <property type="match status" value="1"/>
</dbReference>
<comment type="function">
    <text evidence="13">CRISPR (clustered regularly interspaced short palindromic repeat) is an adaptive immune system that provides protection against mobile genetic elements (viruses, transposable elements and conjugative plasmids). CRISPR clusters contain spacers, sequences complementary to antecedent mobile elements, and target invading nucleic acids. CRISPR clusters are transcribed and processed into CRISPR RNA (crRNA). In type II CRISPR systems correct processing of pre-crRNA requires a trans-encoded small RNA (tracrRNA), endogenous ribonuclease 3 (rnc) and this protein. The tracrRNA serves as a guide for ribonuclease 3-aided processing of pre-crRNA. Subsequently Cas9/crRNA/tracrRNA endonucleolytically cleaves linear or circular dsDNA target complementary to the spacer; Cas9 is inactive in the absence of the 2 guide RNAs (gRNA). Cas9 recognizes the protospacer adjacent motif (PAM) in the CRISPR repeat sequences to help distinguish self versus nonself, as targets within the bacterial CRISPR locus do not have PAMs. PAM recognition is also required for catalytic activity.</text>
</comment>
<dbReference type="InterPro" id="IPR041383">
    <property type="entry name" value="RuvC_III"/>
</dbReference>
<evidence type="ECO:0000313" key="15">
    <source>
        <dbReference type="EMBL" id="BBK23092.1"/>
    </source>
</evidence>
<keyword evidence="5 13" id="KW-0255">Endonuclease</keyword>
<dbReference type="EMBL" id="AP019695">
    <property type="protein sequence ID" value="BBK23092.1"/>
    <property type="molecule type" value="Genomic_DNA"/>
</dbReference>
<evidence type="ECO:0000256" key="10">
    <source>
        <dbReference type="ARBA" id="ARBA00023125"/>
    </source>
</evidence>
<keyword evidence="16" id="KW-1185">Reference proteome</keyword>
<protein>
    <recommendedName>
        <fullName evidence="13">CRISPR-associated endonuclease Cas9</fullName>
        <ecNumber evidence="13">3.1.-.-</ecNumber>
    </recommendedName>
</protein>
<keyword evidence="6 13" id="KW-0378">Hydrolase</keyword>
<evidence type="ECO:0000259" key="14">
    <source>
        <dbReference type="PROSITE" id="PS51749"/>
    </source>
</evidence>
<sequence length="1112" mass="129318">MNSYVLGLDIGITSVGYGVIDLKTNNFVDYGVRLFKEGTAAENEARRSARGRRRLLSRRKNRLEDMRNLLKKYQIIDENFKPLSNVYELRNKGLSTSLTNDELASALLHLTKHRGSVLDTVEDDEEAAKDSEKTKAVLGTNAKLLAQGRYVCQLQLERLQSEGKVRGHANNFKTTDYIEEANEILKHQNIDEKLKEKIIEIIQRKRAYYEGPGSEKSPTPYGRFIEVDGQIQQIDLIEKMRGKCSVYPNESRAPKMSLSAELFNFLNDLNNLTVDGEKLTTEEKNQILKVVSQKGSITLKQVAKLLEVEEDSFAGYRIDKSNKPLLTEFKGYKKVKKIFKECGEDISFHDYEKIDFIIEIITKQKGMQERKTSLENSKYTFTNTLLDKLVLMNGVSGYHALSFKALRELNKELYMTDMNQMQILHQMNLFDKNRISHKGRNNIMADETAILSPVARRAQNETFKVINELRKKYGEFDSIVIEMTRDKNSVEQAKKQRESQRYFEGLNKEVNRILEEYGYDADKVNGKTKTKLRLYMEQDGKSAYTLQPLDIRRIISDPTYTEIDHVIPVSISLDDSLNNKVLITRMENQLKGQMTPVEAYQKGKFVDTGCTLVEYIESVKNNKKYNNKKKGNLLFKEDITKFSVIQQFINRNLVDTSYACRVVLNTLSDYFKDNGIDTKVHTVVGKLTNKLRQQIQLEKIRDEDYLHHAVDALIVASIKKMGLLNSYLMKYTFDKLYDEMTGEVKEVPEDKAFFDEKYISFIVNLKTLYMQSNQYYRGILERKEMVYAPIKISHKINTKPNRQVADETIYSTRNIDNKEMIVQKYKDIYEPKFDKLTNDTLSGVTEQKYLMARNDPQTFDILKQIVMHHFDEFKDSKEHYKKEVKKGVVTYKLVGDNPLYLYKEEFGPVRKSSKKGNGPVITSMKYVDRQLGSHIDISKNYDVKNKKVILKQVSPYRTDIYLCSDGKYRFVTVRYKDVFYKKEKQKYVIDANWYVEEKKRKKIDENANFICSLHRDELIGIVRKAGEKYIYDESTEHGGEVKYHDGIHPEILKFTATNDDERGYIELKPIFTYCKKQLKPAILNCVEVSKYATDVLGNLYKVKQNILKLEFE</sequence>
<name>A0A6N4TLZ5_9FIRM</name>
<evidence type="ECO:0000256" key="1">
    <source>
        <dbReference type="ARBA" id="ARBA00001946"/>
    </source>
</evidence>
<dbReference type="InterPro" id="IPR003615">
    <property type="entry name" value="HNH_nuc"/>
</dbReference>
<evidence type="ECO:0000256" key="6">
    <source>
        <dbReference type="ARBA" id="ARBA00022801"/>
    </source>
</evidence>
<dbReference type="GO" id="GO:0016787">
    <property type="term" value="F:hydrolase activity"/>
    <property type="evidence" value="ECO:0007669"/>
    <property type="project" value="UniProtKB-KW"/>
</dbReference>
<dbReference type="GO" id="GO:0043571">
    <property type="term" value="P:maintenance of CRISPR repeat elements"/>
    <property type="evidence" value="ECO:0007669"/>
    <property type="project" value="UniProtKB-UniRule"/>
</dbReference>
<dbReference type="InterPro" id="IPR028629">
    <property type="entry name" value="Cas9"/>
</dbReference>
<keyword evidence="8 13" id="KW-0694">RNA-binding</keyword>
<evidence type="ECO:0000256" key="8">
    <source>
        <dbReference type="ARBA" id="ARBA00022884"/>
    </source>
</evidence>
<dbReference type="InterPro" id="IPR040619">
    <property type="entry name" value="Cas9_alpha-helical_lobe"/>
</dbReference>
<dbReference type="GO" id="GO:0051607">
    <property type="term" value="P:defense response to virus"/>
    <property type="evidence" value="ECO:0007669"/>
    <property type="project" value="UniProtKB-UniRule"/>
</dbReference>
<keyword evidence="3 13" id="KW-0540">Nuclease</keyword>
<reference evidence="16" key="1">
    <citation type="submission" date="2019-05" db="EMBL/GenBank/DDBJ databases">
        <title>Complete genome sequencing of Absiella argi strain JCM 30884.</title>
        <authorList>
            <person name="Sakamoto M."/>
            <person name="Murakami T."/>
            <person name="Mori H."/>
        </authorList>
    </citation>
    <scope>NUCLEOTIDE SEQUENCE [LARGE SCALE GENOMIC DNA]</scope>
    <source>
        <strain evidence="16">JCM 30884</strain>
    </source>
</reference>
<dbReference type="GO" id="GO:0003677">
    <property type="term" value="F:DNA binding"/>
    <property type="evidence" value="ECO:0007669"/>
    <property type="project" value="UniProtKB-UniRule"/>
</dbReference>
<dbReference type="Pfam" id="PF18541">
    <property type="entry name" value="RuvC_III"/>
    <property type="match status" value="1"/>
</dbReference>
<feature type="active site" description="Proton acceptor for HNH nuclease domain" evidence="13">
    <location>
        <position position="565"/>
    </location>
</feature>
<evidence type="ECO:0000256" key="12">
    <source>
        <dbReference type="ARBA" id="ARBA00046380"/>
    </source>
</evidence>
<dbReference type="Pfam" id="PF18061">
    <property type="entry name" value="CRISPR_Cas9_WED"/>
    <property type="match status" value="1"/>
</dbReference>